<keyword evidence="1" id="KW-0472">Membrane</keyword>
<reference evidence="2" key="2">
    <citation type="submission" date="2020-09" db="EMBL/GenBank/DDBJ databases">
        <authorList>
            <person name="Sun Q."/>
            <person name="Zhou Y."/>
        </authorList>
    </citation>
    <scope>NUCLEOTIDE SEQUENCE</scope>
    <source>
        <strain evidence="2">CGMCC 1.15179</strain>
    </source>
</reference>
<dbReference type="AlphaFoldDB" id="A0A8J2VJ51"/>
<evidence type="ECO:0000256" key="1">
    <source>
        <dbReference type="SAM" id="Phobius"/>
    </source>
</evidence>
<protein>
    <submittedName>
        <fullName evidence="2">Uncharacterized protein</fullName>
    </submittedName>
</protein>
<feature type="transmembrane region" description="Helical" evidence="1">
    <location>
        <begin position="51"/>
        <end position="73"/>
    </location>
</feature>
<dbReference type="EMBL" id="BMHQ01000012">
    <property type="protein sequence ID" value="GGE26187.1"/>
    <property type="molecule type" value="Genomic_DNA"/>
</dbReference>
<proteinExistence type="predicted"/>
<keyword evidence="1" id="KW-1133">Transmembrane helix</keyword>
<name>A0A8J2VJ51_9BACL</name>
<reference evidence="2" key="1">
    <citation type="journal article" date="2014" name="Int. J. Syst. Evol. Microbiol.">
        <title>Complete genome sequence of Corynebacterium casei LMG S-19264T (=DSM 44701T), isolated from a smear-ripened cheese.</title>
        <authorList>
            <consortium name="US DOE Joint Genome Institute (JGI-PGF)"/>
            <person name="Walter F."/>
            <person name="Albersmeier A."/>
            <person name="Kalinowski J."/>
            <person name="Ruckert C."/>
        </authorList>
    </citation>
    <scope>NUCLEOTIDE SEQUENCE</scope>
    <source>
        <strain evidence="2">CGMCC 1.15179</strain>
    </source>
</reference>
<keyword evidence="1" id="KW-0812">Transmembrane</keyword>
<gene>
    <name evidence="2" type="ORF">GCM10011571_30420</name>
</gene>
<evidence type="ECO:0000313" key="2">
    <source>
        <dbReference type="EMBL" id="GGE26187.1"/>
    </source>
</evidence>
<feature type="transmembrane region" description="Helical" evidence="1">
    <location>
        <begin position="6"/>
        <end position="22"/>
    </location>
</feature>
<comment type="caution">
    <text evidence="2">The sequence shown here is derived from an EMBL/GenBank/DDBJ whole genome shotgun (WGS) entry which is preliminary data.</text>
</comment>
<feature type="transmembrane region" description="Helical" evidence="1">
    <location>
        <begin position="27"/>
        <end position="45"/>
    </location>
</feature>
<sequence length="76" mass="8330">MDLSHILIGLVFAFIFWKLLKLTLKTFLWLALIGLVVAFFAPGQLPLIGDIGGVILSFLGTLLVLTVAGFFFFEGD</sequence>
<accession>A0A8J2VJ51</accession>
<dbReference type="RefSeq" id="WP_188648741.1">
    <property type="nucleotide sequence ID" value="NZ_BMHQ01000012.1"/>
</dbReference>
<evidence type="ECO:0000313" key="3">
    <source>
        <dbReference type="Proteomes" id="UP000625210"/>
    </source>
</evidence>
<keyword evidence="3" id="KW-1185">Reference proteome</keyword>
<dbReference type="Proteomes" id="UP000625210">
    <property type="component" value="Unassembled WGS sequence"/>
</dbReference>
<organism evidence="2 3">
    <name type="scientific">Marinithermofilum abyssi</name>
    <dbReference type="NCBI Taxonomy" id="1571185"/>
    <lineage>
        <taxon>Bacteria</taxon>
        <taxon>Bacillati</taxon>
        <taxon>Bacillota</taxon>
        <taxon>Bacilli</taxon>
        <taxon>Bacillales</taxon>
        <taxon>Thermoactinomycetaceae</taxon>
        <taxon>Marinithermofilum</taxon>
    </lineage>
</organism>